<dbReference type="Pfam" id="PF02518">
    <property type="entry name" value="HATPase_c"/>
    <property type="match status" value="1"/>
</dbReference>
<dbReference type="InterPro" id="IPR038318">
    <property type="entry name" value="KdpD_sf"/>
</dbReference>
<keyword evidence="12 13" id="KW-0472">Membrane</keyword>
<reference evidence="15 16" key="1">
    <citation type="submission" date="2019-07" db="EMBL/GenBank/DDBJ databases">
        <title>Sphingomonas alkalisoli sp. nov., isolated from rhizosphere soil of Suaedae salsa.</title>
        <authorList>
            <person name="Zhang H."/>
            <person name="Xu L."/>
            <person name="Zhang J.-X."/>
            <person name="Sun J.-Q."/>
        </authorList>
    </citation>
    <scope>NUCLEOTIDE SEQUENCE [LARGE SCALE GENOMIC DNA]</scope>
    <source>
        <strain evidence="15 16">XS-10</strain>
    </source>
</reference>
<dbReference type="KEGG" id="ssua:FPZ54_09120"/>
<dbReference type="Gene3D" id="3.30.450.40">
    <property type="match status" value="1"/>
</dbReference>
<evidence type="ECO:0000256" key="7">
    <source>
        <dbReference type="ARBA" id="ARBA00022741"/>
    </source>
</evidence>
<dbReference type="SMART" id="SM00387">
    <property type="entry name" value="HATPase_c"/>
    <property type="match status" value="1"/>
</dbReference>
<proteinExistence type="predicted"/>
<dbReference type="InterPro" id="IPR005467">
    <property type="entry name" value="His_kinase_dom"/>
</dbReference>
<keyword evidence="8 15" id="KW-0418">Kinase</keyword>
<dbReference type="Gene3D" id="3.40.50.300">
    <property type="entry name" value="P-loop containing nucleotide triphosphate hydrolases"/>
    <property type="match status" value="1"/>
</dbReference>
<dbReference type="PRINTS" id="PR00344">
    <property type="entry name" value="BCTRLSENSOR"/>
</dbReference>
<dbReference type="EMBL" id="CP042239">
    <property type="protein sequence ID" value="QDX26166.1"/>
    <property type="molecule type" value="Genomic_DNA"/>
</dbReference>
<dbReference type="InterPro" id="IPR004358">
    <property type="entry name" value="Sig_transdc_His_kin-like_C"/>
</dbReference>
<dbReference type="SMART" id="SM00388">
    <property type="entry name" value="HisKA"/>
    <property type="match status" value="1"/>
</dbReference>
<dbReference type="InterPro" id="IPR003594">
    <property type="entry name" value="HATPase_dom"/>
</dbReference>
<feature type="transmembrane region" description="Helical" evidence="13">
    <location>
        <begin position="474"/>
        <end position="492"/>
    </location>
</feature>
<protein>
    <recommendedName>
        <fullName evidence="3">histidine kinase</fullName>
        <ecNumber evidence="3">2.7.13.3</ecNumber>
    </recommendedName>
</protein>
<gene>
    <name evidence="15" type="ORF">FPZ54_09120</name>
</gene>
<keyword evidence="10 13" id="KW-1133">Transmembrane helix</keyword>
<dbReference type="GO" id="GO:0005886">
    <property type="term" value="C:plasma membrane"/>
    <property type="evidence" value="ECO:0007669"/>
    <property type="project" value="TreeGrafter"/>
</dbReference>
<dbReference type="RefSeq" id="WP_145846570.1">
    <property type="nucleotide sequence ID" value="NZ_CP042239.1"/>
</dbReference>
<comment type="catalytic activity">
    <reaction evidence="1">
        <text>ATP + protein L-histidine = ADP + protein N-phospho-L-histidine.</text>
        <dbReference type="EC" id="2.7.13.3"/>
    </reaction>
</comment>
<dbReference type="FunFam" id="3.40.50.300:FF:000483">
    <property type="entry name" value="Sensor histidine kinase KdpD"/>
    <property type="match status" value="1"/>
</dbReference>
<keyword evidence="7" id="KW-0547">Nucleotide-binding</keyword>
<dbReference type="InterPro" id="IPR036890">
    <property type="entry name" value="HATPase_C_sf"/>
</dbReference>
<evidence type="ECO:0000313" key="15">
    <source>
        <dbReference type="EMBL" id="QDX26166.1"/>
    </source>
</evidence>
<evidence type="ECO:0000256" key="12">
    <source>
        <dbReference type="ARBA" id="ARBA00023136"/>
    </source>
</evidence>
<evidence type="ECO:0000256" key="3">
    <source>
        <dbReference type="ARBA" id="ARBA00012438"/>
    </source>
</evidence>
<keyword evidence="4" id="KW-0597">Phosphoprotein</keyword>
<sequence length="889" mass="94857">MPDPDSRPSPEALLRTAQREARGKLKIFLGAAPGVGKTFEMLREGAERLNGGTDVVVAVVETHGRAETQALVAPFEVIARRTLSYRGHELEEMDLDAVLARRPQLALVDEFAHTNVEGSRHPKRWQDVTELLDAGIDVYTTLNVQHVESLNDVVASFTKVRVRETVPDSVFDGAEIEVVDLPPDELIERLKEGKVYVPAEASRALGHFFSKPNLSALREMALRRAALSVDQALLEHLDASALPGTFAGGERVLVAISELPGSDALVRAAKRLADALRAPWQAVYIETPRAERFGEAERRRIANTLSLAASLGATIATVPAANVIEGLTTHVTGMRATQLVIGKSVRSWWFELRHGSVVNAMLRAGNGLAVHVIPAAGETGSTRAARAAGSDLWGDPSVYGIIATMVGATIGVGKLAEPWIGLGGVDLIFLLPVILASGRFGLRPGLITGLLAGLAYNFFFLPPLHTFTIADPQSLLTMFVLIGIAAFTANLAGKLKARATLGARGAQENAAIAAFGQALARASDWETTSAIICDEVSRLLDLNVVLLNRRTDDLGIVASCPVARGELGPVNRAAADWAWDRAEASGVGTATLNAADWQFHPLKTALGVLAVIGIARPDGRDPVRADRAVLLQTLLGQAALAHERLKLEDEVREVSLLKERDRLRAALLSSIGHDLRTPLTSVATAIEAIAVDHPGAPTLPIARMEVARLRRFLDNLIDMVRIDSGTLELHPEPIDLTDAIGGAVHDLKDLFRGRHIDLKVPANLPFVSADPTLLHHILINLLANAAQHGGERGTITILGRRTPDAVELSVQDEGPGLPAGQEARIFETFAQGRGSDRHGGSGLGLAIVKGFADAMGIRASAANHDQGGAAFTLHFPNRLLEIASPVSNA</sequence>
<dbReference type="GO" id="GO:0005524">
    <property type="term" value="F:ATP binding"/>
    <property type="evidence" value="ECO:0007669"/>
    <property type="project" value="UniProtKB-KW"/>
</dbReference>
<evidence type="ECO:0000256" key="1">
    <source>
        <dbReference type="ARBA" id="ARBA00000085"/>
    </source>
</evidence>
<dbReference type="InterPro" id="IPR003661">
    <property type="entry name" value="HisK_dim/P_dom"/>
</dbReference>
<feature type="domain" description="Histidine kinase" evidence="14">
    <location>
        <begin position="670"/>
        <end position="879"/>
    </location>
</feature>
<keyword evidence="9" id="KW-0067">ATP-binding</keyword>
<evidence type="ECO:0000256" key="4">
    <source>
        <dbReference type="ARBA" id="ARBA00022553"/>
    </source>
</evidence>
<dbReference type="InterPro" id="IPR003018">
    <property type="entry name" value="GAF"/>
</dbReference>
<dbReference type="Pfam" id="PF13492">
    <property type="entry name" value="GAF_3"/>
    <property type="match status" value="1"/>
</dbReference>
<evidence type="ECO:0000256" key="13">
    <source>
        <dbReference type="SAM" id="Phobius"/>
    </source>
</evidence>
<dbReference type="CDD" id="cd01987">
    <property type="entry name" value="USP_KdpD-like"/>
    <property type="match status" value="1"/>
</dbReference>
<dbReference type="PANTHER" id="PTHR45569">
    <property type="entry name" value="SENSOR PROTEIN KDPD"/>
    <property type="match status" value="1"/>
</dbReference>
<keyword evidence="6 13" id="KW-0812">Transmembrane</keyword>
<dbReference type="CDD" id="cd00075">
    <property type="entry name" value="HATPase"/>
    <property type="match status" value="1"/>
</dbReference>
<dbReference type="InterPro" id="IPR003852">
    <property type="entry name" value="Sig_transdc_His_kinase_KdpD_N"/>
</dbReference>
<name>A0A518RFF6_9SPHN</name>
<dbReference type="Pfam" id="PF02702">
    <property type="entry name" value="KdpD"/>
    <property type="match status" value="1"/>
</dbReference>
<evidence type="ECO:0000256" key="10">
    <source>
        <dbReference type="ARBA" id="ARBA00022989"/>
    </source>
</evidence>
<evidence type="ECO:0000256" key="5">
    <source>
        <dbReference type="ARBA" id="ARBA00022679"/>
    </source>
</evidence>
<accession>A0A518RFF6</accession>
<evidence type="ECO:0000259" key="14">
    <source>
        <dbReference type="PROSITE" id="PS50109"/>
    </source>
</evidence>
<dbReference type="AlphaFoldDB" id="A0A518RFF6"/>
<dbReference type="Pfam" id="PF00512">
    <property type="entry name" value="HisKA"/>
    <property type="match status" value="1"/>
</dbReference>
<feature type="transmembrane region" description="Helical" evidence="13">
    <location>
        <begin position="445"/>
        <end position="462"/>
    </location>
</feature>
<evidence type="ECO:0000256" key="8">
    <source>
        <dbReference type="ARBA" id="ARBA00022777"/>
    </source>
</evidence>
<dbReference type="InterPro" id="IPR036097">
    <property type="entry name" value="HisK_dim/P_sf"/>
</dbReference>
<dbReference type="Gene3D" id="1.20.120.620">
    <property type="entry name" value="Backbone structure of the membrane domain of e. Coli histidine kinase receptor kdpd"/>
    <property type="match status" value="1"/>
</dbReference>
<dbReference type="Pfam" id="PF13493">
    <property type="entry name" value="DUF4118"/>
    <property type="match status" value="1"/>
</dbReference>
<dbReference type="Gene3D" id="1.10.287.130">
    <property type="match status" value="1"/>
</dbReference>
<dbReference type="SUPFAM" id="SSF47384">
    <property type="entry name" value="Homodimeric domain of signal transducing histidine kinase"/>
    <property type="match status" value="1"/>
</dbReference>
<comment type="subcellular location">
    <subcellularLocation>
        <location evidence="2">Membrane</location>
        <topology evidence="2">Multi-pass membrane protein</topology>
    </subcellularLocation>
</comment>
<dbReference type="PROSITE" id="PS50109">
    <property type="entry name" value="HIS_KIN"/>
    <property type="match status" value="1"/>
</dbReference>
<evidence type="ECO:0000256" key="11">
    <source>
        <dbReference type="ARBA" id="ARBA00023012"/>
    </source>
</evidence>
<dbReference type="EC" id="2.7.13.3" evidence="3"/>
<dbReference type="CDD" id="cd00082">
    <property type="entry name" value="HisKA"/>
    <property type="match status" value="1"/>
</dbReference>
<dbReference type="InterPro" id="IPR029016">
    <property type="entry name" value="GAF-like_dom_sf"/>
</dbReference>
<dbReference type="InterPro" id="IPR025201">
    <property type="entry name" value="KdpD_TM"/>
</dbReference>
<dbReference type="OrthoDB" id="9806130at2"/>
<evidence type="ECO:0000256" key="9">
    <source>
        <dbReference type="ARBA" id="ARBA00022840"/>
    </source>
</evidence>
<dbReference type="GO" id="GO:0000155">
    <property type="term" value="F:phosphorelay sensor kinase activity"/>
    <property type="evidence" value="ECO:0007669"/>
    <property type="project" value="InterPro"/>
</dbReference>
<dbReference type="InterPro" id="IPR027417">
    <property type="entry name" value="P-loop_NTPase"/>
</dbReference>
<dbReference type="GO" id="GO:0005737">
    <property type="term" value="C:cytoplasm"/>
    <property type="evidence" value="ECO:0007669"/>
    <property type="project" value="UniProtKB-ARBA"/>
</dbReference>
<dbReference type="Gene3D" id="3.30.565.10">
    <property type="entry name" value="Histidine kinase-like ATPase, C-terminal domain"/>
    <property type="match status" value="1"/>
</dbReference>
<dbReference type="SUPFAM" id="SSF52402">
    <property type="entry name" value="Adenine nucleotide alpha hydrolases-like"/>
    <property type="match status" value="1"/>
</dbReference>
<keyword evidence="5" id="KW-0808">Transferase</keyword>
<evidence type="ECO:0000256" key="6">
    <source>
        <dbReference type="ARBA" id="ARBA00022692"/>
    </source>
</evidence>
<evidence type="ECO:0000313" key="16">
    <source>
        <dbReference type="Proteomes" id="UP000318055"/>
    </source>
</evidence>
<dbReference type="PANTHER" id="PTHR45569:SF1">
    <property type="entry name" value="SENSOR PROTEIN KDPD"/>
    <property type="match status" value="1"/>
</dbReference>
<dbReference type="InterPro" id="IPR052023">
    <property type="entry name" value="Histidine_kinase_KdpD"/>
</dbReference>
<dbReference type="SUPFAM" id="SSF55781">
    <property type="entry name" value="GAF domain-like"/>
    <property type="match status" value="1"/>
</dbReference>
<dbReference type="Proteomes" id="UP000318055">
    <property type="component" value="Chromosome"/>
</dbReference>
<evidence type="ECO:0000256" key="2">
    <source>
        <dbReference type="ARBA" id="ARBA00004141"/>
    </source>
</evidence>
<organism evidence="15 16">
    <name type="scientific">Sphingomonas suaedae</name>
    <dbReference type="NCBI Taxonomy" id="2599297"/>
    <lineage>
        <taxon>Bacteria</taxon>
        <taxon>Pseudomonadati</taxon>
        <taxon>Pseudomonadota</taxon>
        <taxon>Alphaproteobacteria</taxon>
        <taxon>Sphingomonadales</taxon>
        <taxon>Sphingomonadaceae</taxon>
        <taxon>Sphingomonas</taxon>
    </lineage>
</organism>
<keyword evidence="16" id="KW-1185">Reference proteome</keyword>
<keyword evidence="11" id="KW-0902">Two-component regulatory system</keyword>
<dbReference type="SUPFAM" id="SSF55874">
    <property type="entry name" value="ATPase domain of HSP90 chaperone/DNA topoisomerase II/histidine kinase"/>
    <property type="match status" value="1"/>
</dbReference>